<evidence type="ECO:0000313" key="2">
    <source>
        <dbReference type="Proteomes" id="UP000642180"/>
    </source>
</evidence>
<comment type="caution">
    <text evidence="1">The sequence shown here is derived from an EMBL/GenBank/DDBJ whole genome shotgun (WGS) entry which is preliminary data.</text>
</comment>
<sequence length="64" mass="7001">MIGHGRQHGDFTIVVRFAIKIDITESYDAQLLATYRRTGAQHTVLTQGLAQRSINIENASVCGG</sequence>
<accession>A0A8J3F6E6</accession>
<keyword evidence="2" id="KW-1185">Reference proteome</keyword>
<gene>
    <name evidence="1" type="ORF">GCM10008066_16860</name>
</gene>
<dbReference type="AlphaFoldDB" id="A0A8J3F6E6"/>
<dbReference type="EMBL" id="BMDI01000001">
    <property type="protein sequence ID" value="GGI18994.1"/>
    <property type="molecule type" value="Genomic_DNA"/>
</dbReference>
<reference evidence="2" key="1">
    <citation type="journal article" date="2019" name="Int. J. Syst. Evol. Microbiol.">
        <title>The Global Catalogue of Microorganisms (GCM) 10K type strain sequencing project: providing services to taxonomists for standard genome sequencing and annotation.</title>
        <authorList>
            <consortium name="The Broad Institute Genomics Platform"/>
            <consortium name="The Broad Institute Genome Sequencing Center for Infectious Disease"/>
            <person name="Wu L."/>
            <person name="Ma J."/>
        </authorList>
    </citation>
    <scope>NUCLEOTIDE SEQUENCE [LARGE SCALE GENOMIC DNA]</scope>
    <source>
        <strain evidence="2">CCM 2767</strain>
    </source>
</reference>
<evidence type="ECO:0000313" key="1">
    <source>
        <dbReference type="EMBL" id="GGI18994.1"/>
    </source>
</evidence>
<protein>
    <submittedName>
        <fullName evidence="1">Uncharacterized protein</fullName>
    </submittedName>
</protein>
<name>A0A8J3F6E6_9BURK</name>
<organism evidence="1 2">
    <name type="scientific">Oxalicibacterium faecigallinarum</name>
    <dbReference type="NCBI Taxonomy" id="573741"/>
    <lineage>
        <taxon>Bacteria</taxon>
        <taxon>Pseudomonadati</taxon>
        <taxon>Pseudomonadota</taxon>
        <taxon>Betaproteobacteria</taxon>
        <taxon>Burkholderiales</taxon>
        <taxon>Oxalobacteraceae</taxon>
        <taxon>Oxalicibacterium</taxon>
    </lineage>
</organism>
<dbReference type="Proteomes" id="UP000642180">
    <property type="component" value="Unassembled WGS sequence"/>
</dbReference>
<proteinExistence type="predicted"/>